<proteinExistence type="predicted"/>
<dbReference type="AlphaFoldDB" id="A0A9D1E648"/>
<name>A0A9D1E648_9FIRM</name>
<evidence type="ECO:0000313" key="2">
    <source>
        <dbReference type="Proteomes" id="UP000823913"/>
    </source>
</evidence>
<accession>A0A9D1E648</accession>
<dbReference type="EMBL" id="DVHK01000045">
    <property type="protein sequence ID" value="HIR66779.1"/>
    <property type="molecule type" value="Genomic_DNA"/>
</dbReference>
<comment type="caution">
    <text evidence="1">The sequence shown here is derived from an EMBL/GenBank/DDBJ whole genome shotgun (WGS) entry which is preliminary data.</text>
</comment>
<gene>
    <name evidence="1" type="ORF">IAB94_01880</name>
</gene>
<reference evidence="1" key="2">
    <citation type="journal article" date="2021" name="PeerJ">
        <title>Extensive microbial diversity within the chicken gut microbiome revealed by metagenomics and culture.</title>
        <authorList>
            <person name="Gilroy R."/>
            <person name="Ravi A."/>
            <person name="Getino M."/>
            <person name="Pursley I."/>
            <person name="Horton D.L."/>
            <person name="Alikhan N.F."/>
            <person name="Baker D."/>
            <person name="Gharbi K."/>
            <person name="Hall N."/>
            <person name="Watson M."/>
            <person name="Adriaenssens E.M."/>
            <person name="Foster-Nyarko E."/>
            <person name="Jarju S."/>
            <person name="Secka A."/>
            <person name="Antonio M."/>
            <person name="Oren A."/>
            <person name="Chaudhuri R.R."/>
            <person name="La Ragione R."/>
            <person name="Hildebrand F."/>
            <person name="Pallen M.J."/>
        </authorList>
    </citation>
    <scope>NUCLEOTIDE SEQUENCE</scope>
    <source>
        <strain evidence="1">ChiW16-3235</strain>
    </source>
</reference>
<reference evidence="1" key="1">
    <citation type="submission" date="2020-10" db="EMBL/GenBank/DDBJ databases">
        <authorList>
            <person name="Gilroy R."/>
        </authorList>
    </citation>
    <scope>NUCLEOTIDE SEQUENCE</scope>
    <source>
        <strain evidence="1">ChiW16-3235</strain>
    </source>
</reference>
<organism evidence="1 2">
    <name type="scientific">Candidatus Coproplasma avicola</name>
    <dbReference type="NCBI Taxonomy" id="2840744"/>
    <lineage>
        <taxon>Bacteria</taxon>
        <taxon>Bacillati</taxon>
        <taxon>Bacillota</taxon>
        <taxon>Clostridia</taxon>
        <taxon>Eubacteriales</taxon>
        <taxon>Candidatus Coproplasma</taxon>
    </lineage>
</organism>
<dbReference type="Proteomes" id="UP000823913">
    <property type="component" value="Unassembled WGS sequence"/>
</dbReference>
<sequence length="93" mass="10651">MITITDNRKILTVDLNKSDDKRGNLAKYSACFQDDGTIMLQTCRYMSEGDVTTIILNAGETMALVRLFKKMSMTDLIRLEDESIRRQLKKDAE</sequence>
<protein>
    <submittedName>
        <fullName evidence="1">Uncharacterized protein</fullName>
    </submittedName>
</protein>
<evidence type="ECO:0000313" key="1">
    <source>
        <dbReference type="EMBL" id="HIR66779.1"/>
    </source>
</evidence>